<proteinExistence type="predicted"/>
<reference evidence="1" key="1">
    <citation type="journal article" date="2014" name="Int. J. Syst. Evol. Microbiol.">
        <title>Complete genome sequence of Corynebacterium casei LMG S-19264T (=DSM 44701T), isolated from a smear-ripened cheese.</title>
        <authorList>
            <consortium name="US DOE Joint Genome Institute (JGI-PGF)"/>
            <person name="Walter F."/>
            <person name="Albersmeier A."/>
            <person name="Kalinowski J."/>
            <person name="Ruckert C."/>
        </authorList>
    </citation>
    <scope>NUCLEOTIDE SEQUENCE</scope>
    <source>
        <strain evidence="1">CGMCC 4.7110</strain>
    </source>
</reference>
<dbReference type="AlphaFoldDB" id="A0A917XMC7"/>
<accession>A0A917XMC7</accession>
<sequence>MRGSDRVLPARAAAAVGRPVVVVAGSAGAAAAEGAFSTAAGRVRAAAQVTPIEQVRNPRMPPILNTVRQTCPAGN</sequence>
<reference evidence="1" key="2">
    <citation type="submission" date="2020-09" db="EMBL/GenBank/DDBJ databases">
        <authorList>
            <person name="Sun Q."/>
            <person name="Zhou Y."/>
        </authorList>
    </citation>
    <scope>NUCLEOTIDE SEQUENCE</scope>
    <source>
        <strain evidence="1">CGMCC 4.7110</strain>
    </source>
</reference>
<organism evidence="1 2">
    <name type="scientific">Streptomyces fuscichromogenes</name>
    <dbReference type="NCBI Taxonomy" id="1324013"/>
    <lineage>
        <taxon>Bacteria</taxon>
        <taxon>Bacillati</taxon>
        <taxon>Actinomycetota</taxon>
        <taxon>Actinomycetes</taxon>
        <taxon>Kitasatosporales</taxon>
        <taxon>Streptomycetaceae</taxon>
        <taxon>Streptomyces</taxon>
    </lineage>
</organism>
<evidence type="ECO:0000313" key="2">
    <source>
        <dbReference type="Proteomes" id="UP000653411"/>
    </source>
</evidence>
<evidence type="ECO:0000313" key="1">
    <source>
        <dbReference type="EMBL" id="GGN37204.1"/>
    </source>
</evidence>
<dbReference type="Proteomes" id="UP000653411">
    <property type="component" value="Unassembled WGS sequence"/>
</dbReference>
<comment type="caution">
    <text evidence="1">The sequence shown here is derived from an EMBL/GenBank/DDBJ whole genome shotgun (WGS) entry which is preliminary data.</text>
</comment>
<name>A0A917XMC7_9ACTN</name>
<protein>
    <submittedName>
        <fullName evidence="1">Uncharacterized protein</fullName>
    </submittedName>
</protein>
<dbReference type="EMBL" id="BMML01000026">
    <property type="protein sequence ID" value="GGN37204.1"/>
    <property type="molecule type" value="Genomic_DNA"/>
</dbReference>
<gene>
    <name evidence="1" type="ORF">GCM10011578_081240</name>
</gene>
<keyword evidence="2" id="KW-1185">Reference proteome</keyword>